<keyword evidence="5" id="KW-1003">Cell membrane</keyword>
<evidence type="ECO:0000256" key="8">
    <source>
        <dbReference type="ARBA" id="ARBA00022833"/>
    </source>
</evidence>
<evidence type="ECO:0000256" key="3">
    <source>
        <dbReference type="ARBA" id="ARBA00019439"/>
    </source>
</evidence>
<sequence length="337" mass="37154">MITLHGPEGVVAEGQACAARPLPPHGTWLDLDEPSEAETALAEAVTGLAVPSRSALSEVQNSRRLNRRRDAFYLSTPMVSFRDDDLTVRPLGFVLTPERLLTVRFQPLAAFDTVKARQAERDGPASSIETFLALNEELIDRMADSLETMSDELDSLSTRIFTFDVSATGQGRREGAGPGNFAPKRRDLALRRLLRAIGRRGKALAKLRASLLGLGRILPYVAGEAESWLKPEEKARFESLRLDVASLDEFETRLSETVQFLLDATLGLINMEQNNTFRVLTVVSVIGIPPTLMASVYGMNFKHMPELDWTFGYPFGLAVIAASALAPAVYFKLKGWF</sequence>
<comment type="similarity">
    <text evidence="2">Belongs to the CorA metal ion transporter (MIT) (TC 1.A.35) family.</text>
</comment>
<dbReference type="GO" id="GO:0000287">
    <property type="term" value="F:magnesium ion binding"/>
    <property type="evidence" value="ECO:0007669"/>
    <property type="project" value="TreeGrafter"/>
</dbReference>
<evidence type="ECO:0000313" key="16">
    <source>
        <dbReference type="Proteomes" id="UP000035929"/>
    </source>
</evidence>
<proteinExistence type="inferred from homology"/>
<keyword evidence="9" id="KW-0460">Magnesium</keyword>
<dbReference type="Proteomes" id="UP000035929">
    <property type="component" value="Unassembled WGS sequence"/>
</dbReference>
<evidence type="ECO:0000256" key="9">
    <source>
        <dbReference type="ARBA" id="ARBA00022842"/>
    </source>
</evidence>
<evidence type="ECO:0000313" key="15">
    <source>
        <dbReference type="EMBL" id="KMO31640.1"/>
    </source>
</evidence>
<evidence type="ECO:0000256" key="11">
    <source>
        <dbReference type="ARBA" id="ARBA00023065"/>
    </source>
</evidence>
<comment type="subcellular location">
    <subcellularLocation>
        <location evidence="1">Cell inner membrane</location>
        <topology evidence="1">Multi-pass membrane protein</topology>
    </subcellularLocation>
</comment>
<dbReference type="SUPFAM" id="SSF144083">
    <property type="entry name" value="Magnesium transport protein CorA, transmembrane region"/>
    <property type="match status" value="1"/>
</dbReference>
<dbReference type="PATRIC" id="fig|270351.6.peg.1521"/>
<keyword evidence="11" id="KW-0406">Ion transport</keyword>
<evidence type="ECO:0000256" key="4">
    <source>
        <dbReference type="ARBA" id="ARBA00022448"/>
    </source>
</evidence>
<evidence type="ECO:0000256" key="6">
    <source>
        <dbReference type="ARBA" id="ARBA00022519"/>
    </source>
</evidence>
<dbReference type="InterPro" id="IPR045863">
    <property type="entry name" value="CorA_TM1_TM2"/>
</dbReference>
<evidence type="ECO:0000256" key="1">
    <source>
        <dbReference type="ARBA" id="ARBA00004429"/>
    </source>
</evidence>
<dbReference type="OrthoDB" id="9803416at2"/>
<evidence type="ECO:0000256" key="13">
    <source>
        <dbReference type="ARBA" id="ARBA00034269"/>
    </source>
</evidence>
<comment type="caution">
    <text evidence="15">The sequence shown here is derived from an EMBL/GenBank/DDBJ whole genome shotgun (WGS) entry which is preliminary data.</text>
</comment>
<evidence type="ECO:0000256" key="7">
    <source>
        <dbReference type="ARBA" id="ARBA00022692"/>
    </source>
</evidence>
<evidence type="ECO:0000256" key="5">
    <source>
        <dbReference type="ARBA" id="ARBA00022475"/>
    </source>
</evidence>
<keyword evidence="6" id="KW-0997">Cell inner membrane</keyword>
<dbReference type="RefSeq" id="WP_048465373.1">
    <property type="nucleotide sequence ID" value="NZ_JBNTQU010000016.1"/>
</dbReference>
<dbReference type="InterPro" id="IPR045861">
    <property type="entry name" value="CorA_cytoplasmic_dom"/>
</dbReference>
<dbReference type="GO" id="GO:0050897">
    <property type="term" value="F:cobalt ion binding"/>
    <property type="evidence" value="ECO:0007669"/>
    <property type="project" value="TreeGrafter"/>
</dbReference>
<evidence type="ECO:0000256" key="10">
    <source>
        <dbReference type="ARBA" id="ARBA00022989"/>
    </source>
</evidence>
<organism evidence="15 16">
    <name type="scientific">Methylobacterium aquaticum</name>
    <dbReference type="NCBI Taxonomy" id="270351"/>
    <lineage>
        <taxon>Bacteria</taxon>
        <taxon>Pseudomonadati</taxon>
        <taxon>Pseudomonadota</taxon>
        <taxon>Alphaproteobacteria</taxon>
        <taxon>Hyphomicrobiales</taxon>
        <taxon>Methylobacteriaceae</taxon>
        <taxon>Methylobacterium</taxon>
    </lineage>
</organism>
<accession>A0A0J6S8U2</accession>
<name>A0A0J6S8U2_9HYPH</name>
<dbReference type="EMBL" id="LABX01000151">
    <property type="protein sequence ID" value="KMO31640.1"/>
    <property type="molecule type" value="Genomic_DNA"/>
</dbReference>
<dbReference type="SUPFAM" id="SSF143865">
    <property type="entry name" value="CorA soluble domain-like"/>
    <property type="match status" value="1"/>
</dbReference>
<dbReference type="PANTHER" id="PTHR46494">
    <property type="entry name" value="CORA FAMILY METAL ION TRANSPORTER (EUROFUNG)"/>
    <property type="match status" value="1"/>
</dbReference>
<feature type="transmembrane region" description="Helical" evidence="14">
    <location>
        <begin position="279"/>
        <end position="299"/>
    </location>
</feature>
<reference evidence="15 16" key="1">
    <citation type="submission" date="2015-03" db="EMBL/GenBank/DDBJ databases">
        <title>Genome sequencing of Methylobacterium aquaticum DSM16371 type strain.</title>
        <authorList>
            <person name="Chaudhry V."/>
            <person name="Patil P.B."/>
        </authorList>
    </citation>
    <scope>NUCLEOTIDE SEQUENCE [LARGE SCALE GENOMIC DNA]</scope>
    <source>
        <strain evidence="15 16">DSM 16371</strain>
    </source>
</reference>
<protein>
    <recommendedName>
        <fullName evidence="3">Magnesium transport protein CorA</fullName>
    </recommendedName>
</protein>
<dbReference type="GO" id="GO:0015087">
    <property type="term" value="F:cobalt ion transmembrane transporter activity"/>
    <property type="evidence" value="ECO:0007669"/>
    <property type="project" value="TreeGrafter"/>
</dbReference>
<keyword evidence="12 14" id="KW-0472">Membrane</keyword>
<comment type="catalytic activity">
    <reaction evidence="13">
        <text>Mg(2+)(in) = Mg(2+)(out)</text>
        <dbReference type="Rhea" id="RHEA:29827"/>
        <dbReference type="ChEBI" id="CHEBI:18420"/>
    </reaction>
</comment>
<keyword evidence="4" id="KW-0813">Transport</keyword>
<dbReference type="Pfam" id="PF01544">
    <property type="entry name" value="CorA"/>
    <property type="match status" value="2"/>
</dbReference>
<feature type="transmembrane region" description="Helical" evidence="14">
    <location>
        <begin position="311"/>
        <end position="331"/>
    </location>
</feature>
<dbReference type="GO" id="GO:0005886">
    <property type="term" value="C:plasma membrane"/>
    <property type="evidence" value="ECO:0007669"/>
    <property type="project" value="UniProtKB-SubCell"/>
</dbReference>
<keyword evidence="7 14" id="KW-0812">Transmembrane</keyword>
<evidence type="ECO:0000256" key="14">
    <source>
        <dbReference type="SAM" id="Phobius"/>
    </source>
</evidence>
<dbReference type="InterPro" id="IPR002523">
    <property type="entry name" value="MgTranspt_CorA/ZnTranspt_ZntB"/>
</dbReference>
<gene>
    <name evidence="15" type="ORF">VP06_19185</name>
</gene>
<keyword evidence="10 14" id="KW-1133">Transmembrane helix</keyword>
<dbReference type="Gene3D" id="1.20.58.340">
    <property type="entry name" value="Magnesium transport protein CorA, transmembrane region"/>
    <property type="match status" value="2"/>
</dbReference>
<dbReference type="GO" id="GO:0015095">
    <property type="term" value="F:magnesium ion transmembrane transporter activity"/>
    <property type="evidence" value="ECO:0007669"/>
    <property type="project" value="TreeGrafter"/>
</dbReference>
<dbReference type="Gene3D" id="3.30.460.20">
    <property type="entry name" value="CorA soluble domain-like"/>
    <property type="match status" value="1"/>
</dbReference>
<evidence type="ECO:0000256" key="12">
    <source>
        <dbReference type="ARBA" id="ARBA00023136"/>
    </source>
</evidence>
<dbReference type="PANTHER" id="PTHR46494:SF3">
    <property type="entry name" value="ZINC TRANSPORT PROTEIN ZNTB"/>
    <property type="match status" value="1"/>
</dbReference>
<evidence type="ECO:0000256" key="2">
    <source>
        <dbReference type="ARBA" id="ARBA00009765"/>
    </source>
</evidence>
<dbReference type="AlphaFoldDB" id="A0A0J6S8U2"/>
<dbReference type="CDD" id="cd12837">
    <property type="entry name" value="EcCorA-like_u1"/>
    <property type="match status" value="1"/>
</dbReference>
<dbReference type="FunFam" id="1.20.58.340:FF:000001">
    <property type="entry name" value="Magnesium transport protein CorA"/>
    <property type="match status" value="1"/>
</dbReference>
<keyword evidence="8" id="KW-0862">Zinc</keyword>